<proteinExistence type="predicted"/>
<dbReference type="AlphaFoldDB" id="A0A317W5M3"/>
<dbReference type="RefSeq" id="XP_025465523.1">
    <property type="nucleotide sequence ID" value="XM_025605811.1"/>
</dbReference>
<dbReference type="GeneID" id="37107954"/>
<feature type="chain" id="PRO_5016357141" evidence="1">
    <location>
        <begin position="27"/>
        <end position="144"/>
    </location>
</feature>
<organism evidence="2 3">
    <name type="scientific">Aspergillus sclerotioniger CBS 115572</name>
    <dbReference type="NCBI Taxonomy" id="1450535"/>
    <lineage>
        <taxon>Eukaryota</taxon>
        <taxon>Fungi</taxon>
        <taxon>Dikarya</taxon>
        <taxon>Ascomycota</taxon>
        <taxon>Pezizomycotina</taxon>
        <taxon>Eurotiomycetes</taxon>
        <taxon>Eurotiomycetidae</taxon>
        <taxon>Eurotiales</taxon>
        <taxon>Aspergillaceae</taxon>
        <taxon>Aspergillus</taxon>
        <taxon>Aspergillus subgen. Circumdati</taxon>
    </lineage>
</organism>
<evidence type="ECO:0000256" key="1">
    <source>
        <dbReference type="SAM" id="SignalP"/>
    </source>
</evidence>
<evidence type="ECO:0000313" key="3">
    <source>
        <dbReference type="Proteomes" id="UP000246702"/>
    </source>
</evidence>
<accession>A0A317W5M3</accession>
<keyword evidence="3" id="KW-1185">Reference proteome</keyword>
<dbReference type="EMBL" id="MSFK01000021">
    <property type="protein sequence ID" value="PWY80921.1"/>
    <property type="molecule type" value="Genomic_DNA"/>
</dbReference>
<feature type="signal peptide" evidence="1">
    <location>
        <begin position="1"/>
        <end position="26"/>
    </location>
</feature>
<comment type="caution">
    <text evidence="2">The sequence shown here is derived from an EMBL/GenBank/DDBJ whole genome shotgun (WGS) entry which is preliminary data.</text>
</comment>
<reference evidence="2 3" key="1">
    <citation type="submission" date="2016-12" db="EMBL/GenBank/DDBJ databases">
        <title>The genomes of Aspergillus section Nigri reveals drivers in fungal speciation.</title>
        <authorList>
            <consortium name="DOE Joint Genome Institute"/>
            <person name="Vesth T.C."/>
            <person name="Nybo J."/>
            <person name="Theobald S."/>
            <person name="Brandl J."/>
            <person name="Frisvad J.C."/>
            <person name="Nielsen K.F."/>
            <person name="Lyhne E.K."/>
            <person name="Kogle M.E."/>
            <person name="Kuo A."/>
            <person name="Riley R."/>
            <person name="Clum A."/>
            <person name="Nolan M."/>
            <person name="Lipzen A."/>
            <person name="Salamov A."/>
            <person name="Henrissat B."/>
            <person name="Wiebenga A."/>
            <person name="De Vries R.P."/>
            <person name="Grigoriev I.V."/>
            <person name="Mortensen U.H."/>
            <person name="Andersen M.R."/>
            <person name="Baker S.E."/>
        </authorList>
    </citation>
    <scope>NUCLEOTIDE SEQUENCE [LARGE SCALE GENOMIC DNA]</scope>
    <source>
        <strain evidence="2 3">CBS 115572</strain>
    </source>
</reference>
<keyword evidence="1" id="KW-0732">Signal</keyword>
<protein>
    <submittedName>
        <fullName evidence="2">Uncharacterized protein</fullName>
    </submittedName>
</protein>
<name>A0A317W5M3_9EURO</name>
<evidence type="ECO:0000313" key="2">
    <source>
        <dbReference type="EMBL" id="PWY80921.1"/>
    </source>
</evidence>
<gene>
    <name evidence="2" type="ORF">BO94DRAFT_152620</name>
</gene>
<dbReference type="Proteomes" id="UP000246702">
    <property type="component" value="Unassembled WGS sequence"/>
</dbReference>
<sequence length="144" mass="15890">MVASINPKQPCWLFHVLFSSMHLFQAVRVPPPIRQTVIQQGVAGIENQTPRIYAAGEEGRRDKSELEDGPVRWKCFLELTEWCGVDPNCTGSSGGQRVNLPFSPTPLSNQTDRSVLDLQLPQPYKTLKPGPDTKDSLVSVAGFA</sequence>